<dbReference type="InterPro" id="IPR045073">
    <property type="entry name" value="Omega/Tau-like"/>
</dbReference>
<keyword evidence="2" id="KW-0216">Detoxification</keyword>
<dbReference type="InterPro" id="IPR004046">
    <property type="entry name" value="GST_C"/>
</dbReference>
<dbReference type="Gene3D" id="1.20.1050.10">
    <property type="match status" value="1"/>
</dbReference>
<dbReference type="GO" id="GO:0005737">
    <property type="term" value="C:cytoplasm"/>
    <property type="evidence" value="ECO:0007669"/>
    <property type="project" value="TreeGrafter"/>
</dbReference>
<dbReference type="InterPro" id="IPR036249">
    <property type="entry name" value="Thioredoxin-like_sf"/>
</dbReference>
<name>A0A6A5MDH6_LUPAL</name>
<protein>
    <recommendedName>
        <fullName evidence="1">glutathione transferase</fullName>
        <ecNumber evidence="1">2.5.1.18</ecNumber>
    </recommendedName>
</protein>
<keyword evidence="3 6" id="KW-0808">Transferase</keyword>
<comment type="catalytic activity">
    <reaction evidence="5">
        <text>RX + glutathione = an S-substituted glutathione + a halide anion + H(+)</text>
        <dbReference type="Rhea" id="RHEA:16437"/>
        <dbReference type="ChEBI" id="CHEBI:15378"/>
        <dbReference type="ChEBI" id="CHEBI:16042"/>
        <dbReference type="ChEBI" id="CHEBI:17792"/>
        <dbReference type="ChEBI" id="CHEBI:57925"/>
        <dbReference type="ChEBI" id="CHEBI:90779"/>
        <dbReference type="EC" id="2.5.1.18"/>
    </reaction>
</comment>
<dbReference type="SFLD" id="SFLDS00019">
    <property type="entry name" value="Glutathione_Transferase_(cytos"/>
    <property type="match status" value="1"/>
</dbReference>
<dbReference type="PANTHER" id="PTHR11260">
    <property type="entry name" value="GLUTATHIONE S-TRANSFERASE, GST, SUPERFAMILY, GST DOMAIN CONTAINING"/>
    <property type="match status" value="1"/>
</dbReference>
<dbReference type="AlphaFoldDB" id="A0A6A5MDH6"/>
<dbReference type="Pfam" id="PF02798">
    <property type="entry name" value="GST_N"/>
    <property type="match status" value="1"/>
</dbReference>
<keyword evidence="7" id="KW-1185">Reference proteome</keyword>
<evidence type="ECO:0000256" key="4">
    <source>
        <dbReference type="ARBA" id="ARBA00025743"/>
    </source>
</evidence>
<dbReference type="CDD" id="cd03185">
    <property type="entry name" value="GST_C_Tau"/>
    <property type="match status" value="1"/>
</dbReference>
<dbReference type="OrthoDB" id="4951845at2759"/>
<accession>A0A6A5MDH6</accession>
<evidence type="ECO:0000256" key="5">
    <source>
        <dbReference type="ARBA" id="ARBA00047960"/>
    </source>
</evidence>
<dbReference type="PANTHER" id="PTHR11260:SF779">
    <property type="entry name" value="GLUTATHIONE TRANSFERASE"/>
    <property type="match status" value="1"/>
</dbReference>
<dbReference type="SUPFAM" id="SSF47616">
    <property type="entry name" value="GST C-terminal domain-like"/>
    <property type="match status" value="1"/>
</dbReference>
<dbReference type="PROSITE" id="PS50404">
    <property type="entry name" value="GST_NTER"/>
    <property type="match status" value="1"/>
</dbReference>
<dbReference type="InterPro" id="IPR010987">
    <property type="entry name" value="Glutathione-S-Trfase_C-like"/>
</dbReference>
<evidence type="ECO:0000313" key="7">
    <source>
        <dbReference type="Proteomes" id="UP000447434"/>
    </source>
</evidence>
<dbReference type="InterPro" id="IPR036282">
    <property type="entry name" value="Glutathione-S-Trfase_C_sf"/>
</dbReference>
<evidence type="ECO:0000313" key="6">
    <source>
        <dbReference type="EMBL" id="KAE9613444.1"/>
    </source>
</evidence>
<proteinExistence type="inferred from homology"/>
<dbReference type="GO" id="GO:0004364">
    <property type="term" value="F:glutathione transferase activity"/>
    <property type="evidence" value="ECO:0007669"/>
    <property type="project" value="UniProtKB-EC"/>
</dbReference>
<sequence length="228" mass="26379">MSRNDLKLVGSWYSPFVVRVHIALNIKSLDYENIEETLYPKSDLLLHSNPVHKKIPVLLHANQPICESDIIIQYIDEIWTHAPSILPQNAYDRANTRFWVSYIDNKLFPSMKKILFAEDEAKKTHFIEVEEMLEMMENVLKKESNGKDYFGGDNIGFIDIAFGSLWSWFSVIEELNGRKVLVEPKFPALVKWAETFANHPAVKGFLPETHKLIQHAKVMQLRHAAAFK</sequence>
<dbReference type="SFLD" id="SFLDG01152">
    <property type="entry name" value="Main.3:_Omega-_and_Tau-like"/>
    <property type="match status" value="1"/>
</dbReference>
<evidence type="ECO:0000256" key="3">
    <source>
        <dbReference type="ARBA" id="ARBA00022679"/>
    </source>
</evidence>
<dbReference type="Pfam" id="PF00043">
    <property type="entry name" value="GST_C"/>
    <property type="match status" value="1"/>
</dbReference>
<organism evidence="6 7">
    <name type="scientific">Lupinus albus</name>
    <name type="common">White lupine</name>
    <name type="synonym">Lupinus termis</name>
    <dbReference type="NCBI Taxonomy" id="3870"/>
    <lineage>
        <taxon>Eukaryota</taxon>
        <taxon>Viridiplantae</taxon>
        <taxon>Streptophyta</taxon>
        <taxon>Embryophyta</taxon>
        <taxon>Tracheophyta</taxon>
        <taxon>Spermatophyta</taxon>
        <taxon>Magnoliopsida</taxon>
        <taxon>eudicotyledons</taxon>
        <taxon>Gunneridae</taxon>
        <taxon>Pentapetalae</taxon>
        <taxon>rosids</taxon>
        <taxon>fabids</taxon>
        <taxon>Fabales</taxon>
        <taxon>Fabaceae</taxon>
        <taxon>Papilionoideae</taxon>
        <taxon>50 kb inversion clade</taxon>
        <taxon>genistoids sensu lato</taxon>
        <taxon>core genistoids</taxon>
        <taxon>Genisteae</taxon>
        <taxon>Lupinus</taxon>
    </lineage>
</organism>
<dbReference type="InterPro" id="IPR004045">
    <property type="entry name" value="Glutathione_S-Trfase_N"/>
</dbReference>
<dbReference type="Proteomes" id="UP000447434">
    <property type="component" value="Chromosome 5"/>
</dbReference>
<comment type="similarity">
    <text evidence="4">Belongs to the GST superfamily. Tau family.</text>
</comment>
<dbReference type="GO" id="GO:0009407">
    <property type="term" value="P:toxin catabolic process"/>
    <property type="evidence" value="ECO:0007669"/>
    <property type="project" value="UniProtKB-ARBA"/>
</dbReference>
<dbReference type="Gene3D" id="3.40.30.10">
    <property type="entry name" value="Glutaredoxin"/>
    <property type="match status" value="1"/>
</dbReference>
<dbReference type="FunFam" id="3.40.30.10:FF:000044">
    <property type="entry name" value="Glutathione S-transferase GSTU6"/>
    <property type="match status" value="1"/>
</dbReference>
<dbReference type="InterPro" id="IPR045074">
    <property type="entry name" value="GST_C_Tau"/>
</dbReference>
<reference evidence="7" key="1">
    <citation type="journal article" date="2020" name="Nat. Commun.">
        <title>Genome sequence of the cluster root forming white lupin.</title>
        <authorList>
            <person name="Hufnagel B."/>
            <person name="Marques A."/>
            <person name="Soriano A."/>
            <person name="Marques L."/>
            <person name="Divol F."/>
            <person name="Doumas P."/>
            <person name="Sallet E."/>
            <person name="Mancinotti D."/>
            <person name="Carrere S."/>
            <person name="Marande W."/>
            <person name="Arribat S."/>
            <person name="Keller J."/>
            <person name="Huneau C."/>
            <person name="Blein T."/>
            <person name="Aime D."/>
            <person name="Laguerre M."/>
            <person name="Taylor J."/>
            <person name="Schubert V."/>
            <person name="Nelson M."/>
            <person name="Geu-Flores F."/>
            <person name="Crespi M."/>
            <person name="Gallardo-Guerrero K."/>
            <person name="Delaux P.-M."/>
            <person name="Salse J."/>
            <person name="Berges H."/>
            <person name="Guyot R."/>
            <person name="Gouzy J."/>
            <person name="Peret B."/>
        </authorList>
    </citation>
    <scope>NUCLEOTIDE SEQUENCE [LARGE SCALE GENOMIC DNA]</scope>
    <source>
        <strain evidence="7">cv. Amiga</strain>
    </source>
</reference>
<evidence type="ECO:0000256" key="2">
    <source>
        <dbReference type="ARBA" id="ARBA00022575"/>
    </source>
</evidence>
<dbReference type="InterPro" id="IPR040079">
    <property type="entry name" value="Glutathione_S-Trfase"/>
</dbReference>
<dbReference type="SFLD" id="SFLDG00358">
    <property type="entry name" value="Main_(cytGST)"/>
    <property type="match status" value="1"/>
</dbReference>
<dbReference type="PROSITE" id="PS50405">
    <property type="entry name" value="GST_CTER"/>
    <property type="match status" value="1"/>
</dbReference>
<dbReference type="GO" id="GO:0006749">
    <property type="term" value="P:glutathione metabolic process"/>
    <property type="evidence" value="ECO:0007669"/>
    <property type="project" value="InterPro"/>
</dbReference>
<comment type="caution">
    <text evidence="6">The sequence shown here is derived from an EMBL/GenBank/DDBJ whole genome shotgun (WGS) entry which is preliminary data.</text>
</comment>
<dbReference type="EC" id="2.5.1.18" evidence="1"/>
<dbReference type="EMBL" id="WOCE01000005">
    <property type="protein sequence ID" value="KAE9613444.1"/>
    <property type="molecule type" value="Genomic_DNA"/>
</dbReference>
<gene>
    <name evidence="6" type="ORF">Lalb_Chr05g0217501</name>
</gene>
<dbReference type="FunFam" id="1.20.1050.10:FF:000016">
    <property type="entry name" value="Glutathione S-transferase U9"/>
    <property type="match status" value="1"/>
</dbReference>
<dbReference type="SUPFAM" id="SSF52833">
    <property type="entry name" value="Thioredoxin-like"/>
    <property type="match status" value="1"/>
</dbReference>
<dbReference type="CDD" id="cd03058">
    <property type="entry name" value="GST_N_Tau"/>
    <property type="match status" value="1"/>
</dbReference>
<evidence type="ECO:0000256" key="1">
    <source>
        <dbReference type="ARBA" id="ARBA00012452"/>
    </source>
</evidence>